<accession>A0A0F9H2S9</accession>
<protein>
    <submittedName>
        <fullName evidence="1">Uncharacterized protein</fullName>
    </submittedName>
</protein>
<comment type="caution">
    <text evidence="1">The sequence shown here is derived from an EMBL/GenBank/DDBJ whole genome shotgun (WGS) entry which is preliminary data.</text>
</comment>
<gene>
    <name evidence="1" type="ORF">LCGC14_1755190</name>
</gene>
<dbReference type="EMBL" id="LAZR01016245">
    <property type="protein sequence ID" value="KKM05334.1"/>
    <property type="molecule type" value="Genomic_DNA"/>
</dbReference>
<sequence length="90" mass="10255">MEIPILLGASPKTANPVEWIPIRFDSWLVKVEGLVDSRLTLHFNQPFAEIIDLSKMNREAFHGPCLVRAEFVKRGTEKNISIFAEEHHGD</sequence>
<name>A0A0F9H2S9_9ZZZZ</name>
<proteinExistence type="predicted"/>
<organism evidence="1">
    <name type="scientific">marine sediment metagenome</name>
    <dbReference type="NCBI Taxonomy" id="412755"/>
    <lineage>
        <taxon>unclassified sequences</taxon>
        <taxon>metagenomes</taxon>
        <taxon>ecological metagenomes</taxon>
    </lineage>
</organism>
<reference evidence="1" key="1">
    <citation type="journal article" date="2015" name="Nature">
        <title>Complex archaea that bridge the gap between prokaryotes and eukaryotes.</title>
        <authorList>
            <person name="Spang A."/>
            <person name="Saw J.H."/>
            <person name="Jorgensen S.L."/>
            <person name="Zaremba-Niedzwiedzka K."/>
            <person name="Martijn J."/>
            <person name="Lind A.E."/>
            <person name="van Eijk R."/>
            <person name="Schleper C."/>
            <person name="Guy L."/>
            <person name="Ettema T.J."/>
        </authorList>
    </citation>
    <scope>NUCLEOTIDE SEQUENCE</scope>
</reference>
<evidence type="ECO:0000313" key="1">
    <source>
        <dbReference type="EMBL" id="KKM05334.1"/>
    </source>
</evidence>
<dbReference type="AlphaFoldDB" id="A0A0F9H2S9"/>